<comment type="subcellular location">
    <subcellularLocation>
        <location evidence="1">Cell membrane</location>
    </subcellularLocation>
</comment>
<dbReference type="PANTHER" id="PTHR43646">
    <property type="entry name" value="GLYCOSYLTRANSFERASE"/>
    <property type="match status" value="1"/>
</dbReference>
<keyword evidence="5" id="KW-0472">Membrane</keyword>
<keyword evidence="3" id="KW-0328">Glycosyltransferase</keyword>
<evidence type="ECO:0000313" key="8">
    <source>
        <dbReference type="Proteomes" id="UP000219215"/>
    </source>
</evidence>
<dbReference type="CDD" id="cd02522">
    <property type="entry name" value="GT_2_like_a"/>
    <property type="match status" value="1"/>
</dbReference>
<dbReference type="AlphaFoldDB" id="A0A2C8FD61"/>
<evidence type="ECO:0000256" key="4">
    <source>
        <dbReference type="ARBA" id="ARBA00022679"/>
    </source>
</evidence>
<dbReference type="SUPFAM" id="SSF53448">
    <property type="entry name" value="Nucleotide-diphospho-sugar transferases"/>
    <property type="match status" value="1"/>
</dbReference>
<evidence type="ECO:0000256" key="5">
    <source>
        <dbReference type="ARBA" id="ARBA00023136"/>
    </source>
</evidence>
<dbReference type="InterPro" id="IPR026461">
    <property type="entry name" value="Trfase_2_rSAM/seldom_assoc"/>
</dbReference>
<name>A0A2C8FD61_9BACT</name>
<reference evidence="8" key="1">
    <citation type="submission" date="2017-09" db="EMBL/GenBank/DDBJ databases">
        <authorList>
            <person name="Regsiter A."/>
            <person name="William W."/>
        </authorList>
    </citation>
    <scope>NUCLEOTIDE SEQUENCE [LARGE SCALE GENOMIC DNA]</scope>
    <source>
        <strain evidence="8">500-1</strain>
    </source>
</reference>
<protein>
    <submittedName>
        <fullName evidence="7">Glycosyl transferase family 2</fullName>
    </submittedName>
</protein>
<dbReference type="NCBIfam" id="TIGR04283">
    <property type="entry name" value="glyco_like_mftF"/>
    <property type="match status" value="1"/>
</dbReference>
<evidence type="ECO:0000256" key="1">
    <source>
        <dbReference type="ARBA" id="ARBA00004236"/>
    </source>
</evidence>
<dbReference type="KEGG" id="pprf:DPRO_2922"/>
<dbReference type="InterPro" id="IPR029044">
    <property type="entry name" value="Nucleotide-diphossugar_trans"/>
</dbReference>
<dbReference type="PANTHER" id="PTHR43646:SF2">
    <property type="entry name" value="GLYCOSYLTRANSFERASE 2-LIKE DOMAIN-CONTAINING PROTEIN"/>
    <property type="match status" value="1"/>
</dbReference>
<keyword evidence="2" id="KW-1003">Cell membrane</keyword>
<dbReference type="Proteomes" id="UP000219215">
    <property type="component" value="Chromosome DPRO"/>
</dbReference>
<evidence type="ECO:0000259" key="6">
    <source>
        <dbReference type="Pfam" id="PF00535"/>
    </source>
</evidence>
<accession>A0A2C8FD61</accession>
<evidence type="ECO:0000256" key="2">
    <source>
        <dbReference type="ARBA" id="ARBA00022475"/>
    </source>
</evidence>
<feature type="domain" description="Glycosyltransferase 2-like" evidence="6">
    <location>
        <begin position="12"/>
        <end position="109"/>
    </location>
</feature>
<keyword evidence="4 7" id="KW-0808">Transferase</keyword>
<dbReference type="Gene3D" id="3.90.550.10">
    <property type="entry name" value="Spore Coat Polysaccharide Biosynthesis Protein SpsA, Chain A"/>
    <property type="match status" value="1"/>
</dbReference>
<dbReference type="EMBL" id="LT907975">
    <property type="protein sequence ID" value="SOB59832.1"/>
    <property type="molecule type" value="Genomic_DNA"/>
</dbReference>
<dbReference type="RefSeq" id="WP_097012646.1">
    <property type="nucleotide sequence ID" value="NZ_LT907975.1"/>
</dbReference>
<proteinExistence type="predicted"/>
<sequence>MDRNTTSHPLISVIIPVYNEEIIINETIAAVRRLNENIEIVVADGGLGHTTLAAIKDSQTIKVESPPGRGRQMNAGAAVASGDILLFLHADTVLPDRAFPAITETIDRGIEAGAFRLSIDSSRLSLAVISWFANLRSSWERVPYGDQAQFILADRFRAMGGFADIPIMEDVELFKRIRMEGLPITILQDTVKTSPRRWEREGPLRRTLTNWWLRIQYAFGVSPSRLANHYRPHKDDTE</sequence>
<dbReference type="GO" id="GO:0016757">
    <property type="term" value="F:glycosyltransferase activity"/>
    <property type="evidence" value="ECO:0007669"/>
    <property type="project" value="UniProtKB-KW"/>
</dbReference>
<evidence type="ECO:0000313" key="7">
    <source>
        <dbReference type="EMBL" id="SOB59832.1"/>
    </source>
</evidence>
<dbReference type="InterPro" id="IPR001173">
    <property type="entry name" value="Glyco_trans_2-like"/>
</dbReference>
<dbReference type="OrthoDB" id="5291101at2"/>
<organism evidence="7 8">
    <name type="scientific">Pseudodesulfovibrio profundus</name>
    <dbReference type="NCBI Taxonomy" id="57320"/>
    <lineage>
        <taxon>Bacteria</taxon>
        <taxon>Pseudomonadati</taxon>
        <taxon>Thermodesulfobacteriota</taxon>
        <taxon>Desulfovibrionia</taxon>
        <taxon>Desulfovibrionales</taxon>
        <taxon>Desulfovibrionaceae</taxon>
    </lineage>
</organism>
<keyword evidence="8" id="KW-1185">Reference proteome</keyword>
<evidence type="ECO:0000256" key="3">
    <source>
        <dbReference type="ARBA" id="ARBA00022676"/>
    </source>
</evidence>
<dbReference type="Pfam" id="PF00535">
    <property type="entry name" value="Glycos_transf_2"/>
    <property type="match status" value="1"/>
</dbReference>
<dbReference type="GO" id="GO:0005886">
    <property type="term" value="C:plasma membrane"/>
    <property type="evidence" value="ECO:0007669"/>
    <property type="project" value="UniProtKB-SubCell"/>
</dbReference>
<gene>
    <name evidence="7" type="ORF">DPRO_2922</name>
</gene>